<dbReference type="RefSeq" id="WP_081508189.1">
    <property type="nucleotide sequence ID" value="NZ_CP020474.1"/>
</dbReference>
<keyword evidence="2" id="KW-0472">Membrane</keyword>
<accession>A0A1V0RTE8</accession>
<dbReference type="OrthoDB" id="7645981at2"/>
<evidence type="ECO:0000256" key="2">
    <source>
        <dbReference type="SAM" id="Phobius"/>
    </source>
</evidence>
<keyword evidence="1" id="KW-0175">Coiled coil</keyword>
<evidence type="ECO:0000313" key="4">
    <source>
        <dbReference type="Proteomes" id="UP000192273"/>
    </source>
</evidence>
<feature type="transmembrane region" description="Helical" evidence="2">
    <location>
        <begin position="6"/>
        <end position="25"/>
    </location>
</feature>
<dbReference type="KEGG" id="rmm:ROSMUCSMR3_03565"/>
<dbReference type="EMBL" id="CP020474">
    <property type="protein sequence ID" value="ARE85019.1"/>
    <property type="molecule type" value="Genomic_DNA"/>
</dbReference>
<dbReference type="Proteomes" id="UP000192273">
    <property type="component" value="Chromosome"/>
</dbReference>
<organism evidence="3 4">
    <name type="scientific">Roseovarius mucosus</name>
    <dbReference type="NCBI Taxonomy" id="215743"/>
    <lineage>
        <taxon>Bacteria</taxon>
        <taxon>Pseudomonadati</taxon>
        <taxon>Pseudomonadota</taxon>
        <taxon>Alphaproteobacteria</taxon>
        <taxon>Rhodobacterales</taxon>
        <taxon>Roseobacteraceae</taxon>
        <taxon>Roseovarius</taxon>
    </lineage>
</organism>
<reference evidence="3 4" key="1">
    <citation type="submission" date="2017-03" db="EMBL/GenBank/DDBJ databases">
        <title>Genome Sequence of Roseovarius mucosus strain SMR3 Isolated from a culture of the Diatom Skeletonema marinoi.</title>
        <authorList>
            <person name="Topel M."/>
            <person name="Pinder M."/>
            <person name="Johansson O.N."/>
            <person name="Kourtchenko O."/>
            <person name="Godhe A."/>
            <person name="Clarke A.K."/>
        </authorList>
    </citation>
    <scope>NUCLEOTIDE SEQUENCE [LARGE SCALE GENOMIC DNA]</scope>
    <source>
        <strain evidence="3 4">SMR3</strain>
    </source>
</reference>
<name>A0A1V0RTE8_9RHOB</name>
<dbReference type="InterPro" id="IPR020269">
    <property type="entry name" value="Phage_Mu_Releasin"/>
</dbReference>
<feature type="coiled-coil region" evidence="1">
    <location>
        <begin position="29"/>
        <end position="56"/>
    </location>
</feature>
<dbReference type="AlphaFoldDB" id="A0A1V0RTE8"/>
<keyword evidence="2" id="KW-1133">Transmembrane helix</keyword>
<dbReference type="Pfam" id="PF10805">
    <property type="entry name" value="DUF2730"/>
    <property type="match status" value="1"/>
</dbReference>
<keyword evidence="4" id="KW-1185">Reference proteome</keyword>
<evidence type="ECO:0000313" key="3">
    <source>
        <dbReference type="EMBL" id="ARE85019.1"/>
    </source>
</evidence>
<protein>
    <recommendedName>
        <fullName evidence="5">DUF2730 family protein</fullName>
    </recommendedName>
</protein>
<gene>
    <name evidence="3" type="ORF">ROSMUCSMR3_03565</name>
</gene>
<proteinExistence type="predicted"/>
<evidence type="ECO:0000256" key="1">
    <source>
        <dbReference type="SAM" id="Coils"/>
    </source>
</evidence>
<evidence type="ECO:0008006" key="5">
    <source>
        <dbReference type="Google" id="ProtNLM"/>
    </source>
</evidence>
<sequence>MMDWDLFWKGLGVVFPMLVALYTFIATRRKDLDETLAEGHERMDRHEARISRLEQAVQNMPGKDDMHALQLELVRQTGSMEKMAAVMEGNAMITARLEAIVSRHEQHLLDGGKK</sequence>
<keyword evidence="2" id="KW-0812">Transmembrane</keyword>